<accession>A0A830EK37</accession>
<keyword evidence="1" id="KW-0472">Membrane</keyword>
<sequence length="118" mass="13541">MRLYKLRLIYLIVSNNPQLIQLIRTEMNQVLNLLSQARENVEVQYPLSVVRGTVFYRYGVLISLLPRFLDLIIDAHTMVGNALRRLRLISIAVVAILIIVVLFTPAITMYVPPFAKFA</sequence>
<protein>
    <submittedName>
        <fullName evidence="2">Uncharacterized protein</fullName>
    </submittedName>
</protein>
<reference evidence="2" key="2">
    <citation type="submission" date="2020-09" db="EMBL/GenBank/DDBJ databases">
        <authorList>
            <person name="Sun Q."/>
            <person name="Ohkuma M."/>
        </authorList>
    </citation>
    <scope>NUCLEOTIDE SEQUENCE</scope>
    <source>
        <strain evidence="2">JCM 11219</strain>
    </source>
</reference>
<comment type="caution">
    <text evidence="2">The sequence shown here is derived from an EMBL/GenBank/DDBJ whole genome shotgun (WGS) entry which is preliminary data.</text>
</comment>
<feature type="transmembrane region" description="Helical" evidence="1">
    <location>
        <begin position="88"/>
        <end position="111"/>
    </location>
</feature>
<keyword evidence="1" id="KW-0812">Transmembrane</keyword>
<evidence type="ECO:0000313" key="3">
    <source>
        <dbReference type="Proteomes" id="UP000657075"/>
    </source>
</evidence>
<evidence type="ECO:0000256" key="1">
    <source>
        <dbReference type="SAM" id="Phobius"/>
    </source>
</evidence>
<dbReference type="EMBL" id="BMNM01000011">
    <property type="protein sequence ID" value="GGI84569.1"/>
    <property type="molecule type" value="Genomic_DNA"/>
</dbReference>
<proteinExistence type="predicted"/>
<gene>
    <name evidence="2" type="ORF">GCM10007112_21990</name>
</gene>
<dbReference type="AlphaFoldDB" id="A0A830EK37"/>
<organism evidence="2 3">
    <name type="scientific">Vulcanisaeta souniana JCM 11219</name>
    <dbReference type="NCBI Taxonomy" id="1293586"/>
    <lineage>
        <taxon>Archaea</taxon>
        <taxon>Thermoproteota</taxon>
        <taxon>Thermoprotei</taxon>
        <taxon>Thermoproteales</taxon>
        <taxon>Thermoproteaceae</taxon>
        <taxon>Vulcanisaeta</taxon>
    </lineage>
</organism>
<keyword evidence="1" id="KW-1133">Transmembrane helix</keyword>
<reference evidence="2" key="1">
    <citation type="journal article" date="2014" name="Int. J. Syst. Evol. Microbiol.">
        <title>Complete genome sequence of Corynebacterium casei LMG S-19264T (=DSM 44701T), isolated from a smear-ripened cheese.</title>
        <authorList>
            <consortium name="US DOE Joint Genome Institute (JGI-PGF)"/>
            <person name="Walter F."/>
            <person name="Albersmeier A."/>
            <person name="Kalinowski J."/>
            <person name="Ruckert C."/>
        </authorList>
    </citation>
    <scope>NUCLEOTIDE SEQUENCE</scope>
    <source>
        <strain evidence="2">JCM 11219</strain>
    </source>
</reference>
<name>A0A830EK37_9CREN</name>
<dbReference type="Proteomes" id="UP000657075">
    <property type="component" value="Unassembled WGS sequence"/>
</dbReference>
<evidence type="ECO:0000313" key="2">
    <source>
        <dbReference type="EMBL" id="GGI84569.1"/>
    </source>
</evidence>